<sequence length="220" mass="25312">MLVMTTGAVMKVCEIFASIQGESTYAGLPCVFVRMTGCNLRCVYCDTTYAYEEGMEMSENEIIERVKSYGIKLVEITGGEPLLQREVLLLMRKLLDNGFTVLLETNGSESIKDVDKRVTVIMDIKTPRSGMFEKMDLMNLKYIKSDDEIKFVVMDREDYEWVKSFIKDYSLLNKCRILMSPAYGALLPYDLSKWIVEDRLPVRLNLQLHKYIYGADERGV</sequence>
<dbReference type="GO" id="GO:0008616">
    <property type="term" value="P:tRNA queuosine(34) biosynthetic process"/>
    <property type="evidence" value="ECO:0007669"/>
    <property type="project" value="UniProtKB-UniRule"/>
</dbReference>
<evidence type="ECO:0000313" key="11">
    <source>
        <dbReference type="Proteomes" id="UP000516360"/>
    </source>
</evidence>
<dbReference type="EMBL" id="AP022873">
    <property type="protein sequence ID" value="BCB96543.1"/>
    <property type="molecule type" value="Genomic_DNA"/>
</dbReference>
<keyword evidence="5 8" id="KW-0408">Iron</keyword>
<dbReference type="Proteomes" id="UP000516360">
    <property type="component" value="Chromosome"/>
</dbReference>
<dbReference type="PIRSF" id="PIRSF000370">
    <property type="entry name" value="QueE"/>
    <property type="match status" value="1"/>
</dbReference>
<dbReference type="HAMAP" id="MF_00917">
    <property type="entry name" value="QueE"/>
    <property type="match status" value="1"/>
</dbReference>
<comment type="cofactor">
    <cofactor evidence="8">
        <name>Mg(2+)</name>
        <dbReference type="ChEBI" id="CHEBI:18420"/>
    </cofactor>
</comment>
<feature type="binding site" evidence="8">
    <location>
        <position position="47"/>
    </location>
    <ligand>
        <name>Mg(2+)</name>
        <dbReference type="ChEBI" id="CHEBI:18420"/>
    </ligand>
</feature>
<evidence type="ECO:0000256" key="8">
    <source>
        <dbReference type="HAMAP-Rule" id="MF_00917"/>
    </source>
</evidence>
<comment type="cofactor">
    <cofactor evidence="8">
        <name>S-adenosyl-L-methionine</name>
        <dbReference type="ChEBI" id="CHEBI:59789"/>
    </cofactor>
    <text evidence="8">Binds 1 S-adenosyl-L-methionine per subunit.</text>
</comment>
<dbReference type="GO" id="GO:0051539">
    <property type="term" value="F:4 iron, 4 sulfur cluster binding"/>
    <property type="evidence" value="ECO:0007669"/>
    <property type="project" value="UniProtKB-UniRule"/>
</dbReference>
<comment type="subunit">
    <text evidence="8">Homodimer.</text>
</comment>
<dbReference type="PROSITE" id="PS51918">
    <property type="entry name" value="RADICAL_SAM"/>
    <property type="match status" value="1"/>
</dbReference>
<keyword evidence="2 8" id="KW-0949">S-adenosyl-L-methionine</keyword>
<dbReference type="InterPro" id="IPR013785">
    <property type="entry name" value="Aldolase_TIM"/>
</dbReference>
<keyword evidence="8" id="KW-0671">Queuosine biosynthesis</keyword>
<dbReference type="InterPro" id="IPR007197">
    <property type="entry name" value="rSAM"/>
</dbReference>
<comment type="function">
    <text evidence="8">Catalyzes the complex heterocyclic radical-mediated conversion of 6-carboxy-5,6,7,8-tetrahydropterin (CPH4) to 7-carboxy-7-deazaguanine (CDG), a step common to the biosynthetic pathways of all 7-deazapurine-containing compounds.</text>
</comment>
<feature type="domain" description="Radical SAM core" evidence="9">
    <location>
        <begin position="25"/>
        <end position="216"/>
    </location>
</feature>
<comment type="pathway">
    <text evidence="8">Purine metabolism; 7-cyano-7-deazaguanine biosynthesis.</text>
</comment>
<keyword evidence="11" id="KW-1185">Reference proteome</keyword>
<dbReference type="PANTHER" id="PTHR42836:SF1">
    <property type="entry name" value="7-CARBOXY-7-DEAZAGUANINE SYNTHASE"/>
    <property type="match status" value="1"/>
</dbReference>
<gene>
    <name evidence="8 10" type="primary">queE</name>
    <name evidence="10" type="ORF">JZK55_14650</name>
</gene>
<dbReference type="KEGG" id="dtp:JZK55_14650"/>
<evidence type="ECO:0000256" key="4">
    <source>
        <dbReference type="ARBA" id="ARBA00022842"/>
    </source>
</evidence>
<evidence type="ECO:0000256" key="1">
    <source>
        <dbReference type="ARBA" id="ARBA00022485"/>
    </source>
</evidence>
<dbReference type="Pfam" id="PF04055">
    <property type="entry name" value="Radical_SAM"/>
    <property type="match status" value="1"/>
</dbReference>
<feature type="binding site" evidence="8">
    <location>
        <position position="42"/>
    </location>
    <ligand>
        <name>[4Fe-4S] cluster</name>
        <dbReference type="ChEBI" id="CHEBI:49883"/>
        <note>4Fe-4S-S-AdoMet</note>
    </ligand>
</feature>
<dbReference type="GO" id="GO:0000287">
    <property type="term" value="F:magnesium ion binding"/>
    <property type="evidence" value="ECO:0007669"/>
    <property type="project" value="UniProtKB-UniRule"/>
</dbReference>
<dbReference type="EC" id="4.3.99.3" evidence="8"/>
<evidence type="ECO:0000256" key="5">
    <source>
        <dbReference type="ARBA" id="ARBA00023004"/>
    </source>
</evidence>
<dbReference type="Gene3D" id="3.20.20.70">
    <property type="entry name" value="Aldolase class I"/>
    <property type="match status" value="1"/>
</dbReference>
<comment type="similarity">
    <text evidence="8">Belongs to the radical SAM superfamily. 7-carboxy-7-deazaguanine synthase family.</text>
</comment>
<evidence type="ECO:0000259" key="9">
    <source>
        <dbReference type="PROSITE" id="PS51918"/>
    </source>
</evidence>
<feature type="binding site" evidence="8">
    <location>
        <position position="79"/>
    </location>
    <ligand>
        <name>S-adenosyl-L-methionine</name>
        <dbReference type="ChEBI" id="CHEBI:59789"/>
    </ligand>
</feature>
<keyword evidence="7 8" id="KW-0456">Lyase</keyword>
<evidence type="ECO:0000313" key="10">
    <source>
        <dbReference type="EMBL" id="BCB96543.1"/>
    </source>
</evidence>
<comment type="caution">
    <text evidence="8">Lacks conserved residue(s) required for the propagation of feature annotation.</text>
</comment>
<dbReference type="UniPathway" id="UPA00391"/>
<dbReference type="InterPro" id="IPR058240">
    <property type="entry name" value="rSAM_sf"/>
</dbReference>
<feature type="binding site" evidence="8">
    <location>
        <position position="34"/>
    </location>
    <ligand>
        <name>substrate</name>
    </ligand>
</feature>
<feature type="binding site" evidence="8">
    <location>
        <position position="77"/>
    </location>
    <ligand>
        <name>substrate</name>
    </ligand>
</feature>
<dbReference type="GO" id="GO:1904047">
    <property type="term" value="F:S-adenosyl-L-methionine binding"/>
    <property type="evidence" value="ECO:0007669"/>
    <property type="project" value="UniProtKB-UniRule"/>
</dbReference>
<dbReference type="GO" id="GO:0016840">
    <property type="term" value="F:carbon-nitrogen lyase activity"/>
    <property type="evidence" value="ECO:0007669"/>
    <property type="project" value="UniProtKB-UniRule"/>
</dbReference>
<comment type="cofactor">
    <cofactor evidence="8">
        <name>[4Fe-4S] cluster</name>
        <dbReference type="ChEBI" id="CHEBI:49883"/>
    </cofactor>
    <text evidence="8">Binds 1 [4Fe-4S] cluster. The cluster is coordinated with 3 cysteines and an exchangeable S-adenosyl-L-methionine.</text>
</comment>
<evidence type="ECO:0000256" key="6">
    <source>
        <dbReference type="ARBA" id="ARBA00023014"/>
    </source>
</evidence>
<keyword evidence="6 8" id="KW-0411">Iron-sulfur</keyword>
<proteinExistence type="inferred from homology"/>
<organism evidence="10 11">
    <name type="scientific">Dissulfurispira thermophila</name>
    <dbReference type="NCBI Taxonomy" id="2715679"/>
    <lineage>
        <taxon>Bacteria</taxon>
        <taxon>Pseudomonadati</taxon>
        <taxon>Nitrospirota</taxon>
        <taxon>Thermodesulfovibrionia</taxon>
        <taxon>Thermodesulfovibrionales</taxon>
        <taxon>Dissulfurispiraceae</taxon>
        <taxon>Dissulfurispira</taxon>
    </lineage>
</organism>
<keyword evidence="4 8" id="KW-0460">Magnesium</keyword>
<dbReference type="SFLD" id="SFLDS00029">
    <property type="entry name" value="Radical_SAM"/>
    <property type="match status" value="1"/>
</dbReference>
<comment type="catalytic activity">
    <reaction evidence="8">
        <text>6-carboxy-5,6,7,8-tetrahydropterin + H(+) = 7-carboxy-7-carbaguanine + NH4(+)</text>
        <dbReference type="Rhea" id="RHEA:27974"/>
        <dbReference type="ChEBI" id="CHEBI:15378"/>
        <dbReference type="ChEBI" id="CHEBI:28938"/>
        <dbReference type="ChEBI" id="CHEBI:61032"/>
        <dbReference type="ChEBI" id="CHEBI:61036"/>
        <dbReference type="EC" id="4.3.99.3"/>
    </reaction>
</comment>
<evidence type="ECO:0000256" key="2">
    <source>
        <dbReference type="ARBA" id="ARBA00022691"/>
    </source>
</evidence>
<dbReference type="InterPro" id="IPR024924">
    <property type="entry name" value="7-CO-7-deazaguanine_synth-like"/>
</dbReference>
<dbReference type="PANTHER" id="PTHR42836">
    <property type="entry name" value="7-CARBOXY-7-DEAZAGUANINE SYNTHASE"/>
    <property type="match status" value="1"/>
</dbReference>
<feature type="binding site" evidence="8">
    <location>
        <position position="45"/>
    </location>
    <ligand>
        <name>[4Fe-4S] cluster</name>
        <dbReference type="ChEBI" id="CHEBI:49883"/>
        <note>4Fe-4S-S-AdoMet</note>
    </ligand>
</feature>
<feature type="binding site" evidence="8">
    <location>
        <position position="38"/>
    </location>
    <ligand>
        <name>[4Fe-4S] cluster</name>
        <dbReference type="ChEBI" id="CHEBI:49883"/>
        <note>4Fe-4S-S-AdoMet</note>
    </ligand>
</feature>
<evidence type="ECO:0000256" key="3">
    <source>
        <dbReference type="ARBA" id="ARBA00022723"/>
    </source>
</evidence>
<reference evidence="10 11" key="1">
    <citation type="submission" date="2020-03" db="EMBL/GenBank/DDBJ databases">
        <title>Complete genome sequences of two sulfur-disproportionating bacterial strains T55J and Mzg5.</title>
        <authorList>
            <person name="Umezawa K."/>
            <person name="Kojima H."/>
            <person name="Kato Y."/>
            <person name="Fukui M."/>
        </authorList>
    </citation>
    <scope>NUCLEOTIDE SEQUENCE [LARGE SCALE GENOMIC DNA]</scope>
    <source>
        <strain evidence="10 11">T55J</strain>
    </source>
</reference>
<evidence type="ECO:0000256" key="7">
    <source>
        <dbReference type="ARBA" id="ARBA00023239"/>
    </source>
</evidence>
<protein>
    <recommendedName>
        <fullName evidence="8">7-carboxy-7-deazaguanine synthase</fullName>
        <shortName evidence="8">CDG synthase</shortName>
        <ecNumber evidence="8">4.3.99.3</ecNumber>
    </recommendedName>
    <alternativeName>
        <fullName evidence="8">Queuosine biosynthesis protein QueE</fullName>
    </alternativeName>
</protein>
<dbReference type="CDD" id="cd01335">
    <property type="entry name" value="Radical_SAM"/>
    <property type="match status" value="1"/>
</dbReference>
<feature type="binding site" evidence="8">
    <location>
        <begin position="44"/>
        <end position="46"/>
    </location>
    <ligand>
        <name>S-adenosyl-L-methionine</name>
        <dbReference type="ChEBI" id="CHEBI:59789"/>
    </ligand>
</feature>
<accession>A0A7G1H342</accession>
<name>A0A7G1H342_9BACT</name>
<dbReference type="AlphaFoldDB" id="A0A7G1H342"/>
<feature type="binding site" evidence="8">
    <location>
        <begin position="19"/>
        <end position="21"/>
    </location>
    <ligand>
        <name>substrate</name>
    </ligand>
</feature>
<keyword evidence="1 8" id="KW-0004">4Fe-4S</keyword>
<dbReference type="SUPFAM" id="SSF102114">
    <property type="entry name" value="Radical SAM enzymes"/>
    <property type="match status" value="1"/>
</dbReference>
<keyword evidence="3 8" id="KW-0479">Metal-binding</keyword>